<evidence type="ECO:0000313" key="2">
    <source>
        <dbReference type="EMBL" id="PIP21408.1"/>
    </source>
</evidence>
<evidence type="ECO:0000313" key="3">
    <source>
        <dbReference type="Proteomes" id="UP000231567"/>
    </source>
</evidence>
<protein>
    <submittedName>
        <fullName evidence="2">Uncharacterized protein</fullName>
    </submittedName>
</protein>
<dbReference type="AlphaFoldDB" id="A0A2G9YQ99"/>
<organism evidence="2 3">
    <name type="scientific">Candidatus Nealsonbacteria bacterium CG23_combo_of_CG06-09_8_20_14_all_40_13</name>
    <dbReference type="NCBI Taxonomy" id="1974724"/>
    <lineage>
        <taxon>Bacteria</taxon>
        <taxon>Candidatus Nealsoniibacteriota</taxon>
    </lineage>
</organism>
<gene>
    <name evidence="2" type="ORF">COX39_03105</name>
</gene>
<sequence length="246" mass="27197">MNNESGIYEFEQIEPEPTKKNPVRIVGEAAVKFGFDSRLWLPGRGRVGGIEKLSIKTYPLNAREMVSYFTPKSSHGLELLDLDTLNIYENITFGKQYEEKFRVPKNCPEKEKETLNNRRYMLHVINGLLRAKNVDPERKADEESKAAARFKLVVESIGTGVQLPYFEIVDSKGRFIYKPGEEAYTELDRILDKLLQQGGAPETTPPQTPPAEPAGPAAGPRAGGGPEADGTTPPPGNTSPDENAPL</sequence>
<comment type="caution">
    <text evidence="2">The sequence shown here is derived from an EMBL/GenBank/DDBJ whole genome shotgun (WGS) entry which is preliminary data.</text>
</comment>
<name>A0A2G9YQ99_9BACT</name>
<feature type="compositionally biased region" description="Pro residues" evidence="1">
    <location>
        <begin position="203"/>
        <end position="213"/>
    </location>
</feature>
<proteinExistence type="predicted"/>
<feature type="region of interest" description="Disordered" evidence="1">
    <location>
        <begin position="194"/>
        <end position="246"/>
    </location>
</feature>
<dbReference type="Proteomes" id="UP000231567">
    <property type="component" value="Unassembled WGS sequence"/>
</dbReference>
<reference evidence="2 3" key="1">
    <citation type="submission" date="2017-09" db="EMBL/GenBank/DDBJ databases">
        <title>Depth-based differentiation of microbial function through sediment-hosted aquifers and enrichment of novel symbionts in the deep terrestrial subsurface.</title>
        <authorList>
            <person name="Probst A.J."/>
            <person name="Ladd B."/>
            <person name="Jarett J.K."/>
            <person name="Geller-Mcgrath D.E."/>
            <person name="Sieber C.M."/>
            <person name="Emerson J.B."/>
            <person name="Anantharaman K."/>
            <person name="Thomas B.C."/>
            <person name="Malmstrom R."/>
            <person name="Stieglmeier M."/>
            <person name="Klingl A."/>
            <person name="Woyke T."/>
            <person name="Ryan C.M."/>
            <person name="Banfield J.F."/>
        </authorList>
    </citation>
    <scope>NUCLEOTIDE SEQUENCE [LARGE SCALE GENOMIC DNA]</scope>
    <source>
        <strain evidence="2">CG23_combo_of_CG06-09_8_20_14_all_40_13</strain>
    </source>
</reference>
<accession>A0A2G9YQ99</accession>
<dbReference type="EMBL" id="PCRM01000042">
    <property type="protein sequence ID" value="PIP21408.1"/>
    <property type="molecule type" value="Genomic_DNA"/>
</dbReference>
<evidence type="ECO:0000256" key="1">
    <source>
        <dbReference type="SAM" id="MobiDB-lite"/>
    </source>
</evidence>